<feature type="compositionally biased region" description="Polar residues" evidence="2">
    <location>
        <begin position="1"/>
        <end position="11"/>
    </location>
</feature>
<proteinExistence type="predicted"/>
<dbReference type="Proteomes" id="UP000320333">
    <property type="component" value="Unassembled WGS sequence"/>
</dbReference>
<organism evidence="3 4">
    <name type="scientific">Chytriomyces confervae</name>
    <dbReference type="NCBI Taxonomy" id="246404"/>
    <lineage>
        <taxon>Eukaryota</taxon>
        <taxon>Fungi</taxon>
        <taxon>Fungi incertae sedis</taxon>
        <taxon>Chytridiomycota</taxon>
        <taxon>Chytridiomycota incertae sedis</taxon>
        <taxon>Chytridiomycetes</taxon>
        <taxon>Chytridiales</taxon>
        <taxon>Chytriomycetaceae</taxon>
        <taxon>Chytriomyces</taxon>
    </lineage>
</organism>
<accession>A0A507D982</accession>
<feature type="coiled-coil region" evidence="1">
    <location>
        <begin position="256"/>
        <end position="283"/>
    </location>
</feature>
<dbReference type="EMBL" id="QEAP01001279">
    <property type="protein sequence ID" value="TPX48064.1"/>
    <property type="molecule type" value="Genomic_DNA"/>
</dbReference>
<evidence type="ECO:0000256" key="1">
    <source>
        <dbReference type="SAM" id="Coils"/>
    </source>
</evidence>
<dbReference type="AlphaFoldDB" id="A0A507D982"/>
<keyword evidence="4" id="KW-1185">Reference proteome</keyword>
<sequence length="716" mass="80614">MKRTQANTLDNYFTAPHSNSGSSSSLSSTRAKKAKAAEDSPVSLSSPSLTSPPAVIGVVWRFYSLYCRRQETLDKSAACRMNPCVSPEFNSIHITPPFTPTANEIPTAPQVHHTGMEPNVSVVKKYFLTNREKKTKRKPIRFKVRYHANMSPSDCYVCDVICDDEGNITGFTLEETCILEAAELIAKNRGIKTKSKANQICPAFILGISNHEMGLPCIYDVIISNNTCSLMNQSGGVYFKKPCIACVAIKNKAVDNMKKMEDHREIKKRAAEAEDEAEKKRIMMESSVFKHNQLPGRVLPTIILIELTPIILPLYTQHARIREQSLVSAQIYRLADAMSQRDPHSRDECIDLIISVAIEGRVIGGRCPTRTPEERASAYEQLEDGGGARCTHCGVAVTWKAGQESQKWVATLIQGKKPFVAVYFANERAALVTTFTERYNPNLADAVVDCYIADDDDTTANEKLSEFGVSRKCLIPSNELAVIFANQKTHSIARKKEDRRISHTILNVTGDRIWDADGYYLATDVVLMGVQINDAKFAHPAFHSKESLNKYQVDNDIPLMLHPYKVLVALLEQRMFGTVLNYHHLNLEPNFTNENICVYQHLIDTYSKYIKGVTFDGLKGIFEEGEIDTGVTTNQVVQFCEKYGISLYAMDLEFEIFCRHIPKVRNHHIPCLIYIVANNHMYPVLEEELRRSIVASERRKGTNSHRVFKAKEKQST</sequence>
<feature type="region of interest" description="Disordered" evidence="2">
    <location>
        <begin position="1"/>
        <end position="49"/>
    </location>
</feature>
<dbReference type="OrthoDB" id="2119792at2759"/>
<evidence type="ECO:0000313" key="4">
    <source>
        <dbReference type="Proteomes" id="UP000320333"/>
    </source>
</evidence>
<name>A0A507D982_9FUNG</name>
<comment type="caution">
    <text evidence="3">The sequence shown here is derived from an EMBL/GenBank/DDBJ whole genome shotgun (WGS) entry which is preliminary data.</text>
</comment>
<reference evidence="3 4" key="1">
    <citation type="journal article" date="2019" name="Sci. Rep.">
        <title>Comparative genomics of chytrid fungi reveal insights into the obligate biotrophic and pathogenic lifestyle of Synchytrium endobioticum.</title>
        <authorList>
            <person name="van de Vossenberg B.T.L.H."/>
            <person name="Warris S."/>
            <person name="Nguyen H.D.T."/>
            <person name="van Gent-Pelzer M.P.E."/>
            <person name="Joly D.L."/>
            <person name="van de Geest H.C."/>
            <person name="Bonants P.J.M."/>
            <person name="Smith D.S."/>
            <person name="Levesque C.A."/>
            <person name="van der Lee T.A.J."/>
        </authorList>
    </citation>
    <scope>NUCLEOTIDE SEQUENCE [LARGE SCALE GENOMIC DNA]</scope>
    <source>
        <strain evidence="3 4">CBS 675.73</strain>
    </source>
</reference>
<keyword evidence="1" id="KW-0175">Coiled coil</keyword>
<evidence type="ECO:0000313" key="3">
    <source>
        <dbReference type="EMBL" id="TPX48064.1"/>
    </source>
</evidence>
<protein>
    <submittedName>
        <fullName evidence="3">Uncharacterized protein</fullName>
    </submittedName>
</protein>
<feature type="compositionally biased region" description="Low complexity" evidence="2">
    <location>
        <begin position="18"/>
        <end position="28"/>
    </location>
</feature>
<evidence type="ECO:0000256" key="2">
    <source>
        <dbReference type="SAM" id="MobiDB-lite"/>
    </source>
</evidence>
<feature type="compositionally biased region" description="Low complexity" evidence="2">
    <location>
        <begin position="40"/>
        <end position="49"/>
    </location>
</feature>
<gene>
    <name evidence="3" type="ORF">CcCBS67573_g10219</name>
</gene>